<dbReference type="Proteomes" id="UP000235786">
    <property type="component" value="Unassembled WGS sequence"/>
</dbReference>
<dbReference type="PROSITE" id="PS00216">
    <property type="entry name" value="SUGAR_TRANSPORT_1"/>
    <property type="match status" value="1"/>
</dbReference>
<feature type="transmembrane region" description="Helical" evidence="8">
    <location>
        <begin position="104"/>
        <end position="122"/>
    </location>
</feature>
<dbReference type="FunFam" id="1.20.1250.20:FF:000117">
    <property type="entry name" value="MFS hexose transporter"/>
    <property type="match status" value="1"/>
</dbReference>
<dbReference type="InterPro" id="IPR036259">
    <property type="entry name" value="MFS_trans_sf"/>
</dbReference>
<keyword evidence="3 7" id="KW-0813">Transport</keyword>
<dbReference type="PROSITE" id="PS50850">
    <property type="entry name" value="MFS"/>
    <property type="match status" value="1"/>
</dbReference>
<dbReference type="GO" id="GO:0005351">
    <property type="term" value="F:carbohydrate:proton symporter activity"/>
    <property type="evidence" value="ECO:0007669"/>
    <property type="project" value="TreeGrafter"/>
</dbReference>
<comment type="subcellular location">
    <subcellularLocation>
        <location evidence="1">Membrane</location>
        <topology evidence="1">Multi-pass membrane protein</topology>
    </subcellularLocation>
</comment>
<reference evidence="10 11" key="1">
    <citation type="submission" date="2016-04" db="EMBL/GenBank/DDBJ databases">
        <title>A degradative enzymes factory behind the ericoid mycorrhizal symbiosis.</title>
        <authorList>
            <consortium name="DOE Joint Genome Institute"/>
            <person name="Martino E."/>
            <person name="Morin E."/>
            <person name="Grelet G."/>
            <person name="Kuo A."/>
            <person name="Kohler A."/>
            <person name="Daghino S."/>
            <person name="Barry K."/>
            <person name="Choi C."/>
            <person name="Cichocki N."/>
            <person name="Clum A."/>
            <person name="Copeland A."/>
            <person name="Hainaut M."/>
            <person name="Haridas S."/>
            <person name="Labutti K."/>
            <person name="Lindquist E."/>
            <person name="Lipzen A."/>
            <person name="Khouja H.-R."/>
            <person name="Murat C."/>
            <person name="Ohm R."/>
            <person name="Olson A."/>
            <person name="Spatafora J."/>
            <person name="Veneault-Fourrey C."/>
            <person name="Henrissat B."/>
            <person name="Grigoriev I."/>
            <person name="Martin F."/>
            <person name="Perotto S."/>
        </authorList>
    </citation>
    <scope>NUCLEOTIDE SEQUENCE [LARGE SCALE GENOMIC DNA]</scope>
    <source>
        <strain evidence="10 11">F</strain>
    </source>
</reference>
<dbReference type="InterPro" id="IPR020846">
    <property type="entry name" value="MFS_dom"/>
</dbReference>
<organism evidence="10 11">
    <name type="scientific">Hyaloscypha variabilis (strain UAMH 11265 / GT02V1 / F)</name>
    <name type="common">Meliniomyces variabilis</name>
    <dbReference type="NCBI Taxonomy" id="1149755"/>
    <lineage>
        <taxon>Eukaryota</taxon>
        <taxon>Fungi</taxon>
        <taxon>Dikarya</taxon>
        <taxon>Ascomycota</taxon>
        <taxon>Pezizomycotina</taxon>
        <taxon>Leotiomycetes</taxon>
        <taxon>Helotiales</taxon>
        <taxon>Hyaloscyphaceae</taxon>
        <taxon>Hyaloscypha</taxon>
        <taxon>Hyaloscypha variabilis</taxon>
    </lineage>
</organism>
<evidence type="ECO:0000256" key="4">
    <source>
        <dbReference type="ARBA" id="ARBA00022692"/>
    </source>
</evidence>
<feature type="transmembrane region" description="Helical" evidence="8">
    <location>
        <begin position="72"/>
        <end position="92"/>
    </location>
</feature>
<keyword evidence="6 8" id="KW-0472">Membrane</keyword>
<accession>A0A2J6QYK4</accession>
<feature type="transmembrane region" description="Helical" evidence="8">
    <location>
        <begin position="191"/>
        <end position="212"/>
    </location>
</feature>
<evidence type="ECO:0000256" key="2">
    <source>
        <dbReference type="ARBA" id="ARBA00010992"/>
    </source>
</evidence>
<dbReference type="AlphaFoldDB" id="A0A2J6QYK4"/>
<sequence length="516" mass="57991">MGSDRGLLQRLNIGGRQFEPVIWYRHTCLRQLYFLISVVWLSSATGGFDGSMMNGLQSLSYWENYFHNPSPATLGLMNAIVPAGNFAINFFVPYLADGIGRKNTLIIGLLVLFVGIGLQTGATNMGMFIASRFIGGVGASMGTGPYLISELAHPQHRPTVTAIYKTTYYIGAIIAAWATYGTLYIQSEWSWRLPSALQYVTPVLQFVLIWWVPESPRYLIRKDRPDEARAILAKYHGPASGPEFVQAEFDEIWKTSQLERQFARKGWRELWSTKGNRHRFLICIALGIFANTAGNAILSYYLHQVLDSIGISSQKDQLRINGILNIYNWVIALTMAFMLDKVGRRYLFLTSVGGMLFTFIGWTAFSAVYAENQSSSAAKGVLACIFIYQAFYDVAWSGLYQAYAVEILPYPIRARGLAVVVLCAYAAVFFANYVNPVGLARAGWKYYILYDCWLVVIWVSLYFLLVETKNTPLEEIAKYFDGENALVGGGVEMTKKERELVSVKEGLEHVEELEEV</sequence>
<dbReference type="PANTHER" id="PTHR48022">
    <property type="entry name" value="PLASTIDIC GLUCOSE TRANSPORTER 4"/>
    <property type="match status" value="1"/>
</dbReference>
<dbReference type="NCBIfam" id="TIGR00879">
    <property type="entry name" value="SP"/>
    <property type="match status" value="1"/>
</dbReference>
<feature type="transmembrane region" description="Helical" evidence="8">
    <location>
        <begin position="446"/>
        <end position="465"/>
    </location>
</feature>
<dbReference type="Gene3D" id="1.20.1250.20">
    <property type="entry name" value="MFS general substrate transporter like domains"/>
    <property type="match status" value="1"/>
</dbReference>
<keyword evidence="11" id="KW-1185">Reference proteome</keyword>
<dbReference type="InterPro" id="IPR050360">
    <property type="entry name" value="MFS_Sugar_Transporters"/>
</dbReference>
<dbReference type="EMBL" id="KZ613963">
    <property type="protein sequence ID" value="PMD31319.1"/>
    <property type="molecule type" value="Genomic_DNA"/>
</dbReference>
<evidence type="ECO:0000256" key="6">
    <source>
        <dbReference type="ARBA" id="ARBA00023136"/>
    </source>
</evidence>
<evidence type="ECO:0000259" key="9">
    <source>
        <dbReference type="PROSITE" id="PS50850"/>
    </source>
</evidence>
<feature type="transmembrane region" description="Helical" evidence="8">
    <location>
        <begin position="280"/>
        <end position="302"/>
    </location>
</feature>
<feature type="transmembrane region" description="Helical" evidence="8">
    <location>
        <begin position="32"/>
        <end position="52"/>
    </location>
</feature>
<keyword evidence="4 8" id="KW-0812">Transmembrane</keyword>
<proteinExistence type="inferred from homology"/>
<evidence type="ECO:0000256" key="5">
    <source>
        <dbReference type="ARBA" id="ARBA00022989"/>
    </source>
</evidence>
<evidence type="ECO:0000256" key="7">
    <source>
        <dbReference type="RuleBase" id="RU003346"/>
    </source>
</evidence>
<gene>
    <name evidence="10" type="ORF">L207DRAFT_611407</name>
</gene>
<feature type="transmembrane region" description="Helical" evidence="8">
    <location>
        <begin position="376"/>
        <end position="395"/>
    </location>
</feature>
<dbReference type="SUPFAM" id="SSF103473">
    <property type="entry name" value="MFS general substrate transporter"/>
    <property type="match status" value="1"/>
</dbReference>
<dbReference type="PANTHER" id="PTHR48022:SF64">
    <property type="entry name" value="MAJOR FACILITATOR SUPERFAMILY (MFS) PROFILE DOMAIN-CONTAINING PROTEIN"/>
    <property type="match status" value="1"/>
</dbReference>
<evidence type="ECO:0000313" key="10">
    <source>
        <dbReference type="EMBL" id="PMD31319.1"/>
    </source>
</evidence>
<feature type="transmembrane region" description="Helical" evidence="8">
    <location>
        <begin position="168"/>
        <end position="185"/>
    </location>
</feature>
<feature type="transmembrane region" description="Helical" evidence="8">
    <location>
        <begin position="322"/>
        <end position="339"/>
    </location>
</feature>
<evidence type="ECO:0000256" key="8">
    <source>
        <dbReference type="SAM" id="Phobius"/>
    </source>
</evidence>
<dbReference type="InterPro" id="IPR005828">
    <property type="entry name" value="MFS_sugar_transport-like"/>
</dbReference>
<dbReference type="InterPro" id="IPR003663">
    <property type="entry name" value="Sugar/inositol_transpt"/>
</dbReference>
<evidence type="ECO:0000313" key="11">
    <source>
        <dbReference type="Proteomes" id="UP000235786"/>
    </source>
</evidence>
<dbReference type="InterPro" id="IPR005829">
    <property type="entry name" value="Sugar_transporter_CS"/>
</dbReference>
<feature type="transmembrane region" description="Helical" evidence="8">
    <location>
        <begin position="416"/>
        <end position="434"/>
    </location>
</feature>
<name>A0A2J6QYK4_HYAVF</name>
<protein>
    <submittedName>
        <fullName evidence="10">General substrate transporter</fullName>
    </submittedName>
</protein>
<comment type="similarity">
    <text evidence="2 7">Belongs to the major facilitator superfamily. Sugar transporter (TC 2.A.1.1) family.</text>
</comment>
<evidence type="ECO:0000256" key="3">
    <source>
        <dbReference type="ARBA" id="ARBA00022448"/>
    </source>
</evidence>
<keyword evidence="5 8" id="KW-1133">Transmembrane helix</keyword>
<feature type="transmembrane region" description="Helical" evidence="8">
    <location>
        <begin position="346"/>
        <end position="370"/>
    </location>
</feature>
<feature type="transmembrane region" description="Helical" evidence="8">
    <location>
        <begin position="128"/>
        <end position="148"/>
    </location>
</feature>
<dbReference type="Pfam" id="PF00083">
    <property type="entry name" value="Sugar_tr"/>
    <property type="match status" value="1"/>
</dbReference>
<evidence type="ECO:0000256" key="1">
    <source>
        <dbReference type="ARBA" id="ARBA00004141"/>
    </source>
</evidence>
<dbReference type="OrthoDB" id="3586376at2759"/>
<dbReference type="GO" id="GO:0016020">
    <property type="term" value="C:membrane"/>
    <property type="evidence" value="ECO:0007669"/>
    <property type="project" value="UniProtKB-SubCell"/>
</dbReference>
<feature type="domain" description="Major facilitator superfamily (MFS) profile" evidence="9">
    <location>
        <begin position="35"/>
        <end position="469"/>
    </location>
</feature>